<dbReference type="AlphaFoldDB" id="A0AAE1TVM6"/>
<protein>
    <submittedName>
        <fullName evidence="1">Uncharacterized protein</fullName>
    </submittedName>
</protein>
<dbReference type="Proteomes" id="UP001292094">
    <property type="component" value="Unassembled WGS sequence"/>
</dbReference>
<comment type="caution">
    <text evidence="1">The sequence shown here is derived from an EMBL/GenBank/DDBJ whole genome shotgun (WGS) entry which is preliminary data.</text>
</comment>
<keyword evidence="2" id="KW-1185">Reference proteome</keyword>
<dbReference type="EMBL" id="JAWZYT010003765">
    <property type="protein sequence ID" value="KAK4296825.1"/>
    <property type="molecule type" value="Genomic_DNA"/>
</dbReference>
<accession>A0AAE1TVM6</accession>
<evidence type="ECO:0000313" key="2">
    <source>
        <dbReference type="Proteomes" id="UP001292094"/>
    </source>
</evidence>
<sequence>MRIRVDELVVGGNIVRDTKDKVNAIKEFWEEIGGVNEAESRTEIRKFKSAEEDSERVPLQRLHPNTGDTVNALILRKCPLVVYCGWLTGWLVLSYVKLTTGLNKRQETSLFVVQPSRVQDITNYCELHWAILMNISGT</sequence>
<evidence type="ECO:0000313" key="1">
    <source>
        <dbReference type="EMBL" id="KAK4296825.1"/>
    </source>
</evidence>
<organism evidence="1 2">
    <name type="scientific">Petrolisthes manimaculis</name>
    <dbReference type="NCBI Taxonomy" id="1843537"/>
    <lineage>
        <taxon>Eukaryota</taxon>
        <taxon>Metazoa</taxon>
        <taxon>Ecdysozoa</taxon>
        <taxon>Arthropoda</taxon>
        <taxon>Crustacea</taxon>
        <taxon>Multicrustacea</taxon>
        <taxon>Malacostraca</taxon>
        <taxon>Eumalacostraca</taxon>
        <taxon>Eucarida</taxon>
        <taxon>Decapoda</taxon>
        <taxon>Pleocyemata</taxon>
        <taxon>Anomura</taxon>
        <taxon>Galatheoidea</taxon>
        <taxon>Porcellanidae</taxon>
        <taxon>Petrolisthes</taxon>
    </lineage>
</organism>
<reference evidence="1" key="1">
    <citation type="submission" date="2023-11" db="EMBL/GenBank/DDBJ databases">
        <title>Genome assemblies of two species of porcelain crab, Petrolisthes cinctipes and Petrolisthes manimaculis (Anomura: Porcellanidae).</title>
        <authorList>
            <person name="Angst P."/>
        </authorList>
    </citation>
    <scope>NUCLEOTIDE SEQUENCE</scope>
    <source>
        <strain evidence="1">PB745_02</strain>
        <tissue evidence="1">Gill</tissue>
    </source>
</reference>
<gene>
    <name evidence="1" type="ORF">Pmani_030717</name>
</gene>
<proteinExistence type="predicted"/>
<name>A0AAE1TVM6_9EUCA</name>